<keyword evidence="4" id="KW-0677">Repeat</keyword>
<protein>
    <recommendedName>
        <fullName evidence="7">Carrier domain-containing protein</fullName>
    </recommendedName>
</protein>
<name>A0ABP4GLK7_9PSEU</name>
<dbReference type="Gene3D" id="3.30.300.30">
    <property type="match status" value="4"/>
</dbReference>
<proteinExistence type="predicted"/>
<dbReference type="SUPFAM" id="SSF53474">
    <property type="entry name" value="alpha/beta-Hydrolases"/>
    <property type="match status" value="1"/>
</dbReference>
<evidence type="ECO:0000256" key="2">
    <source>
        <dbReference type="ARBA" id="ARBA00022450"/>
    </source>
</evidence>
<dbReference type="InterPro" id="IPR000873">
    <property type="entry name" value="AMP-dep_synth/lig_dom"/>
</dbReference>
<comment type="cofactor">
    <cofactor evidence="1">
        <name>pantetheine 4'-phosphate</name>
        <dbReference type="ChEBI" id="CHEBI:47942"/>
    </cofactor>
</comment>
<comment type="caution">
    <text evidence="8">The sequence shown here is derived from an EMBL/GenBank/DDBJ whole genome shotgun (WGS) entry which is preliminary data.</text>
</comment>
<dbReference type="Gene3D" id="3.30.559.30">
    <property type="entry name" value="Nonribosomal peptide synthetase, condensation domain"/>
    <property type="match status" value="5"/>
</dbReference>
<dbReference type="Gene3D" id="3.40.50.12780">
    <property type="entry name" value="N-terminal domain of ligase-like"/>
    <property type="match status" value="1"/>
</dbReference>
<dbReference type="Proteomes" id="UP001500653">
    <property type="component" value="Unassembled WGS sequence"/>
</dbReference>
<evidence type="ECO:0000256" key="4">
    <source>
        <dbReference type="ARBA" id="ARBA00022737"/>
    </source>
</evidence>
<dbReference type="CDD" id="cd19540">
    <property type="entry name" value="LCL_NRPS-like"/>
    <property type="match status" value="2"/>
</dbReference>
<dbReference type="InterPro" id="IPR020845">
    <property type="entry name" value="AMP-binding_CS"/>
</dbReference>
<dbReference type="Gene3D" id="3.40.50.980">
    <property type="match status" value="6"/>
</dbReference>
<dbReference type="InterPro" id="IPR001031">
    <property type="entry name" value="Thioesterase"/>
</dbReference>
<feature type="domain" description="Carrier" evidence="7">
    <location>
        <begin position="4645"/>
        <end position="4720"/>
    </location>
</feature>
<dbReference type="InterPro" id="IPR029058">
    <property type="entry name" value="AB_hydrolase_fold"/>
</dbReference>
<dbReference type="CDD" id="cd17652">
    <property type="entry name" value="A_NRPS_CmdD_like"/>
    <property type="match status" value="1"/>
</dbReference>
<dbReference type="PROSITE" id="PS00012">
    <property type="entry name" value="PHOSPHOPANTETHEINE"/>
    <property type="match status" value="4"/>
</dbReference>
<feature type="domain" description="Carrier" evidence="7">
    <location>
        <begin position="3582"/>
        <end position="3657"/>
    </location>
</feature>
<dbReference type="CDD" id="cd19534">
    <property type="entry name" value="E_NRPS"/>
    <property type="match status" value="1"/>
</dbReference>
<dbReference type="InterPro" id="IPR001242">
    <property type="entry name" value="Condensation_dom"/>
</dbReference>
<dbReference type="PANTHER" id="PTHR45527:SF1">
    <property type="entry name" value="FATTY ACID SYNTHASE"/>
    <property type="match status" value="1"/>
</dbReference>
<dbReference type="InterPro" id="IPR009081">
    <property type="entry name" value="PP-bd_ACP"/>
</dbReference>
<dbReference type="CDD" id="cd19543">
    <property type="entry name" value="DCL_NRPS"/>
    <property type="match status" value="2"/>
</dbReference>
<accession>A0ABP4GLK7</accession>
<dbReference type="Gene3D" id="3.40.50.1820">
    <property type="entry name" value="alpha/beta hydrolase"/>
    <property type="match status" value="1"/>
</dbReference>
<dbReference type="InterPro" id="IPR036736">
    <property type="entry name" value="ACP-like_sf"/>
</dbReference>
<dbReference type="Pfam" id="PF00501">
    <property type="entry name" value="AMP-binding"/>
    <property type="match status" value="4"/>
</dbReference>
<dbReference type="InterPro" id="IPR020806">
    <property type="entry name" value="PKS_PP-bd"/>
</dbReference>
<dbReference type="InterPro" id="IPR010071">
    <property type="entry name" value="AA_adenyl_dom"/>
</dbReference>
<dbReference type="PROSITE" id="PS50075">
    <property type="entry name" value="CARRIER"/>
    <property type="match status" value="4"/>
</dbReference>
<dbReference type="Gene3D" id="3.30.559.10">
    <property type="entry name" value="Chloramphenicol acetyltransferase-like domain"/>
    <property type="match status" value="5"/>
</dbReference>
<dbReference type="InterPro" id="IPR045851">
    <property type="entry name" value="AMP-bd_C_sf"/>
</dbReference>
<dbReference type="Pfam" id="PF00668">
    <property type="entry name" value="Condensation"/>
    <property type="match status" value="5"/>
</dbReference>
<evidence type="ECO:0000256" key="5">
    <source>
        <dbReference type="ARBA" id="ARBA00023194"/>
    </source>
</evidence>
<dbReference type="InterPro" id="IPR020802">
    <property type="entry name" value="TesA-like"/>
</dbReference>
<gene>
    <name evidence="8" type="ORF">GCM10009676_09530</name>
</gene>
<keyword evidence="9" id="KW-1185">Reference proteome</keyword>
<dbReference type="SMART" id="SM00824">
    <property type="entry name" value="PKS_TE"/>
    <property type="match status" value="1"/>
</dbReference>
<dbReference type="SMART" id="SM00823">
    <property type="entry name" value="PKS_PP"/>
    <property type="match status" value="4"/>
</dbReference>
<dbReference type="EMBL" id="BAAALN010000003">
    <property type="protein sequence ID" value="GAA1229138.1"/>
    <property type="molecule type" value="Genomic_DNA"/>
</dbReference>
<keyword evidence="5" id="KW-0045">Antibiotic biosynthesis</keyword>
<dbReference type="CDD" id="cd12117">
    <property type="entry name" value="A_NRPS_Srf_like"/>
    <property type="match status" value="1"/>
</dbReference>
<keyword evidence="2" id="KW-0596">Phosphopantetheine</keyword>
<dbReference type="SUPFAM" id="SSF56801">
    <property type="entry name" value="Acetyl-CoA synthetase-like"/>
    <property type="match status" value="4"/>
</dbReference>
<evidence type="ECO:0000256" key="3">
    <source>
        <dbReference type="ARBA" id="ARBA00022553"/>
    </source>
</evidence>
<evidence type="ECO:0000313" key="8">
    <source>
        <dbReference type="EMBL" id="GAA1229138.1"/>
    </source>
</evidence>
<dbReference type="Pfam" id="PF13193">
    <property type="entry name" value="AMP-binding_C"/>
    <property type="match status" value="4"/>
</dbReference>
<sequence length="4993" mass="537158">MQEGLLFHSLYDSTGDDDAERSDVYTVQFSLGLTGDLDTDLLARSIAALLERHANLRAAFRQTKSGTTVQVIATSVPTPLRVHDASTESAPETEADAIADDDRARPFDLKRPPLLRFSVVHLGERRHRLVVTNHHVVLDGWSMPVLVQELFALYAAGADAGTLPRVTPYRDYIGWLAEQDHDAGREAWRRVLDGVAEPTLVSPADPARAPVRPATTSTTCPAELAERLAESARRHHVTVPTLVQAAWGMTVGRHTGRDDVVFGSTVSGRPPDLPGVETMVGLFINTIPVRMRLDPAATIHDVLTELSRTQGEVIDHQHTRLSDIAAVAGAGELFDTLVVFENYPLDPDALELPGADLAVTDIEARDNTHYPLTLVALPGDELTLRLDYRTDLFDDRSARRLLDRMTAALHAIADRPDERLSTLDLLTEDERTAVLTTWNDTRADLAPVTLPAMFERAAAATPSASCLVHGADVLSYDEVNARANRLARALCERGVGPEKAVALVLPRSPELVIAALAVTKAGGAYLPIDPDYPDERISFTLADADPVLVIAAPGAVPGDVETAMLVIDGPGDLPTDGGSGNLTDTDRTSPLLHDHPAYLIYTSGSTGTPKGVVVTHRGIASFAESERERFAGSPDARVLQYSSPSFDAFVLELCLAFRSGATLVVPDNLPLAGEILIDTLVGQRVTHALIPPVALASLPSTTVDDLTSLIVGGDATTADLVARWAPGRCMVNAYGPTESTVVATTSAPLAPDEGTPPIGTPLWNTRVYVLDDALRPVAPDSPGELYLAGESLARGYHGRAALTAERFVADPFGDPGDRMYRTGDLVSWRESGELDFHGRSDDQVKIRGFRIELGEIESVLLSCARVDQVAVVAREDRPGVKQLVAYVVGTAEHAELRTHVAASLPDHMCPAAYVTLDGLPMTANGSKLDRKALPAPQLTSAAPGRAPATEAERAMVELFGEVLGVPEIGADDSFFDLGGDSIISIQLVSRARRAGFAFTPKDVFTLRTPATLAGKTAPDAAGTEPDDPDAGVGAVPLTPIMHWLREQGGPISAFHQSMLVRVPAGLNDEGVSAVLAALADRHDALRLKLTGTGPVWALEARERGNRTVPVSTVDIRGMSSDEIRAAVAVESDAIGTRLDPEAGIMAAAVRFDAGDEPGRLLLAVHHLAVDGVSWRILLPDLAAAWRAVAAGATPDLPPIGTPLRHWAQRLGALAHEPARLHELEVWSHVLRPAEPITPRPLDPAHDTVSTVRTVGGELPPGITGALLTRVPAAFHADVNDVLLTALAVAVARWRSAKGHTDRTTLLHLESHGRHGVGPDDASDLSRTVGWLTSMYPVRLDLDGVVGADSDDRSDMADAVSGGRHAGAALKAVKEQLRALPDHGIGFGLLRYLNPQTGPALASLATPQIGFNYLGRFADASENADFAPAAEAATLGGGTAGDTPVPHALEITALTRDGHDGPTLRADWSWPGEMFDHADVAELSREWFDTLRGLVAHTADPGAGGHTPSDFELVDLTQSEVDELMPALPAGSDLQPLSSLQEGLLFHAGFDAAAPDIYTVQLAIELSGAVDSGALRGAAESLLHRQAGLRTGFRVDGLSHPVAFVPPEVPLPWRDVDLSAHADPLTALADVRAEEKRRFDLSQPPLLRFALVRLAADRYTLVLTNHHILLDGWSMPLLAAELFTAYAGAPLPPVSPYRDYLAWCASQDRAAAERTWLDVLDGVTEPTLLAGGDPPADPATSGRHTVRIPESLTQALTSTARDSAVTVNTVLQAAWGLVLAGVTGRSDVLFGATTSGRPPELPGVESMIGLFINTLPVRVRLDPHETVAGLLDRLQRQRLDVTDHSYVGLTDIQRLLGTGELFDTLMVFENYPLDPDRMVAPGSGVSISNAEVDDATHYPLTLVALPGDELHLTMTYRDDVFDPSDVERLADRLVTLLTRITDDPALPVGRMETLLADERELLLSQWNGTAVEVPATKGSVQDRFAHQAAATPNTVAVSASGTEVTYAELDRRANQRAHQLLRLGVRPEDKVAILQQRSVELVVSTLAVLKAGGSYVPLDGRSPDGRLERVLAQTAAPVLLTDGSAVDRELEHHATVIDVDTDGAVAEEPVTAPDVACHPSSLAYVMYTSGSTGVPKGVAVTHHDVLSLAFDRAWDGANQERVLLHSPHAFDASTYELWVPLLTGRRLVVAPAGELDMAELADVITGTGITGLWLTAGLFRLLAEEHPDCFAGVREVWSGGDVVPPALVRKVLEVNPELVVGDGYGPTEVTTFATYHLMSAGTEIGSTVPIGRPLDNMRTYVLDDRLRLVPPGSAGELYIAGAGVARGYLDRPELTAERFVGDPYGPPGARMYRTGDLVRWIRPADGEAPAVLEFVGRADEQVKIRGFRIEIGEIEAVISAQPDVAQVAVIIREDRPGDKRIVAYLVGDPDIDAVRDRCTTALPEYMVPSAFVALDTLPLTTNGKLDRRALPEPDLTAAATFREPRTPREEILCGLFAEVLGVAEVGIDDGFFALGGHSLLATRLVSKIRSSFGVELPIRALFEAPTVATLAGRFDSAQSARTALVRYDRPEVVPASYGQRRLWFLNKFEGDASPYKIPIGLRLRGDLDRGALRAALQDVLERHEVLRTVYPEVDGEPVQRVLDADPATPTIRHVPITEDDLRDAVHRDVAAGFDLAVDPPVRATVFQTGEADFFLLLVLHHIAADGWSMAPMGRDLGRAYAARVSGESPEWTELPVQYADYSLWQHDVMGTEDDPESGIARQVEFWRDTLADLPEELDLPTDRPRPTDPTYAGGTVMFELDAQLHAGLTALAREHGTSLFMVFQSALATLLTRVGAGTDIPIGSPIAGRTDDALDDLVGFFINTLVLRTDTAGDPTFAELLGRVRDTLLAAYAHQDLPFERLVEILKPARVTGRNPLFQVLLVLQNNASTTLELPGVDVEVEPADVHAAQFDLSVDLTERHVDSTEAGIGGRLDYSAELFDDDTARGLLDRFTRLLQAIVADPNQHIATMPILSDDEERRLLAEFNATDAPVDREGVVEKVRRHAEVRPDATALADEHGTVSYAALDRRAGALSRLLTRSGSEPGAIAAVLADRSTLVPTAVLGILGAGAAYTPLDPRAPRARQVALLRDSGARWLLVEPSRTAEAAELATAAGTGVTVVTLSDETLSDEALSDEALSDEALSDEALSDEALSDEALSDEALDADTGPSHPPRSEPEDLAYVIFTSGSTGRPKGAMVHHGGMVNHLLAKVEDLELTESDSLVQNAPLSFDISVWQMLAAFVVGGTTRIVNDDTALDPAALFDLTASERITMLEVVPSLLRTALDSWDNGSAVQDLTALRWLMVTGEALPESVCRRWFDRFPDIPLVNAYGPTECSDDVTHAVITERTDLSGRIPIGRAVRNTQLYVLDEQLEPLPIGVVGELCVGGAGVGHGYLADPAKTARAFVPDPFSGVEGARLYRTGDRVRYRPDGQLEFLGRIDHQVKIRGQRIELGEVEAAIRELESVSDALVVVHPDPSGQQRLVGYVVGDADPTVARERLSAALPDAMIPAVLIGLDTFPLTRNGKIDRKALPAPEFGFDGEGREPSTPTESILASIFTEVLGVYGVGATDDFFDLGGHSLLATRLVNRIRSVFGVELPVRTVFDSPTIQALGGRLDAEGAGDAQRPPLRPMPRGEHVPLSYAQRRMWFLNRLEGSGGTYNVPVVLRLSGELGEPALRSAVTDVVTRHEVLRTVFTEIDGEPYQKIIPADVAVPEFRTVTADPEQLDEEIRNATRTGFDLTHELPVRVTLLSLSPREHVLVVVMHHIASDGGSAKPLATDLARAYTARRDGQPPQWSDLPVQYADYALWQRQVLGSDVDEAGGRSPIARQLTYWTDALAGIPEGIELPTDRPRPASSDFAGDTVPMQLDADLHARLEALAAEHSVSLAMVVQAGVAALLCRLGAGTDVPIGSPVAGRTDEALDDLIGFFVNTLVLRTDTSGDPSFTDLLARVRETDLEAFANQDVPFERLVEELNPPRSLSRHPLFQVILSFANHEAVGLDLPGLRVQPVPVTTGGAKVDLSFKLGEQRGADATPQGITGLIEFRTDLFDAESVAGIATRLERLLRAAASEPAAPVGDIDLTDPAERTRLLTEWNDTATDVPDVTAPELFTRQARRTPDAIAVTDGHTELTYSELDRRAVRVAAALQARGAGPEHFVAVSLPRSPGLLVALLGVLRSGAAYVPVDPGYPPERIEFMLADTGPALLITDDAVARDLPATAVERITVPELEETGGDPASEDTVLTETVRPCNPAYVIYTSGSTGRPKGVVIEHRALVDYLTFAGDDYAGVRGQTLLHSPISFDLTVTAMFVPLTVGGTVRVASFDEADPDTVEQLRRSPANFVKATPSHLPLLESLPPEYSPDTELLLGGELLLGELVDRWRTEHPGVTVLNMYGPTETTVNCTEFRIEPGDPIPHGPLPIGTPLDNTRLYVLDERLRLVPAGSPGELYVAGDGLARGYLNRPESTSAKFVADPFGEPGERMYRTGDVVRWNGDGTLSFLRRVDDQVKLRGFRIELGEVEAVLDGHPAVDRAAVVVREDQPGDQRLVGYVTAAADGRADPAELRSHAADTLPEYMVPNAVVVLDRLPLTPNGKLDRGKLPAPTVSTGGRGPRGQREQLLCELFAESLGLDRVGIDDGFFDLGGHSLLATKLITRVRATLGVDIAIRTLFEAPTVAQLVPRLDDPDTAEAGAFDVVLPLRSGGDENPLFCIHPASGFSWSYAGLIRHIDPAVPLYGLQSAGLAADEPLPPTVPDMAARYVDEIRRVRPEGPYRILGWSFGGIVAHEMAYQLERAGERVELLAMLDSFPKSDAERADTTDIDERELYEALLDLAGYDPSIVGEGVLDRARITEMLREQGGILGEITERELGALYHVYGNNTALAREFVPSTISSDVVLFVATDDETEPDMQHRWTGHITGTVTRIDVPSRHNDMTRPAQLALIGSELATRLRNDNERNPR</sequence>
<dbReference type="CDD" id="cd05930">
    <property type="entry name" value="A_NRPS"/>
    <property type="match status" value="2"/>
</dbReference>
<dbReference type="InterPro" id="IPR025110">
    <property type="entry name" value="AMP-bd_C"/>
</dbReference>
<dbReference type="Pfam" id="PF00975">
    <property type="entry name" value="Thioesterase"/>
    <property type="match status" value="1"/>
</dbReference>
<dbReference type="NCBIfam" id="TIGR01720">
    <property type="entry name" value="NRPS-para261"/>
    <property type="match status" value="1"/>
</dbReference>
<dbReference type="PROSITE" id="PS00455">
    <property type="entry name" value="AMP_BINDING"/>
    <property type="match status" value="4"/>
</dbReference>
<dbReference type="PANTHER" id="PTHR45527">
    <property type="entry name" value="NONRIBOSOMAL PEPTIDE SYNTHETASE"/>
    <property type="match status" value="1"/>
</dbReference>
<dbReference type="NCBIfam" id="TIGR01733">
    <property type="entry name" value="AA-adenyl-dom"/>
    <property type="match status" value="4"/>
</dbReference>
<evidence type="ECO:0000313" key="9">
    <source>
        <dbReference type="Proteomes" id="UP001500653"/>
    </source>
</evidence>
<organism evidence="8 9">
    <name type="scientific">Prauserella halophila</name>
    <dbReference type="NCBI Taxonomy" id="185641"/>
    <lineage>
        <taxon>Bacteria</taxon>
        <taxon>Bacillati</taxon>
        <taxon>Actinomycetota</taxon>
        <taxon>Actinomycetes</taxon>
        <taxon>Pseudonocardiales</taxon>
        <taxon>Pseudonocardiaceae</taxon>
        <taxon>Prauserella</taxon>
    </lineage>
</organism>
<dbReference type="InterPro" id="IPR023213">
    <property type="entry name" value="CAT-like_dom_sf"/>
</dbReference>
<dbReference type="InterPro" id="IPR010060">
    <property type="entry name" value="NRPS_synth"/>
</dbReference>
<keyword evidence="3" id="KW-0597">Phosphoprotein</keyword>
<feature type="domain" description="Carrier" evidence="7">
    <location>
        <begin position="2482"/>
        <end position="2557"/>
    </location>
</feature>
<dbReference type="InterPro" id="IPR006162">
    <property type="entry name" value="Ppantetheine_attach_site"/>
</dbReference>
<dbReference type="InterPro" id="IPR042099">
    <property type="entry name" value="ANL_N_sf"/>
</dbReference>
<feature type="region of interest" description="Disordered" evidence="6">
    <location>
        <begin position="3170"/>
        <end position="3193"/>
    </location>
</feature>
<evidence type="ECO:0000256" key="6">
    <source>
        <dbReference type="SAM" id="MobiDB-lite"/>
    </source>
</evidence>
<dbReference type="Pfam" id="PF00550">
    <property type="entry name" value="PP-binding"/>
    <property type="match status" value="4"/>
</dbReference>
<reference evidence="9" key="1">
    <citation type="journal article" date="2019" name="Int. J. Syst. Evol. Microbiol.">
        <title>The Global Catalogue of Microorganisms (GCM) 10K type strain sequencing project: providing services to taxonomists for standard genome sequencing and annotation.</title>
        <authorList>
            <consortium name="The Broad Institute Genomics Platform"/>
            <consortium name="The Broad Institute Genome Sequencing Center for Infectious Disease"/>
            <person name="Wu L."/>
            <person name="Ma J."/>
        </authorList>
    </citation>
    <scope>NUCLEOTIDE SEQUENCE [LARGE SCALE GENOMIC DNA]</scope>
    <source>
        <strain evidence="9">JCM 13023</strain>
    </source>
</reference>
<feature type="domain" description="Carrier" evidence="7">
    <location>
        <begin position="946"/>
        <end position="1020"/>
    </location>
</feature>
<evidence type="ECO:0000259" key="7">
    <source>
        <dbReference type="PROSITE" id="PS50075"/>
    </source>
</evidence>
<dbReference type="SUPFAM" id="SSF47336">
    <property type="entry name" value="ACP-like"/>
    <property type="match status" value="4"/>
</dbReference>
<dbReference type="Gene3D" id="2.30.38.10">
    <property type="entry name" value="Luciferase, Domain 3"/>
    <property type="match status" value="3"/>
</dbReference>
<dbReference type="SUPFAM" id="SSF52777">
    <property type="entry name" value="CoA-dependent acyltransferases"/>
    <property type="match status" value="10"/>
</dbReference>
<dbReference type="Gene3D" id="1.10.1200.10">
    <property type="entry name" value="ACP-like"/>
    <property type="match status" value="3"/>
</dbReference>
<evidence type="ECO:0000256" key="1">
    <source>
        <dbReference type="ARBA" id="ARBA00001957"/>
    </source>
</evidence>
<dbReference type="NCBIfam" id="NF003417">
    <property type="entry name" value="PRK04813.1"/>
    <property type="match status" value="5"/>
</dbReference>